<keyword evidence="7 12" id="KW-0489">Methyltransferase</keyword>
<dbReference type="KEGG" id="mphc:DMC14_001955"/>
<evidence type="ECO:0000313" key="15">
    <source>
        <dbReference type="Proteomes" id="UP000256585"/>
    </source>
</evidence>
<dbReference type="GO" id="GO:0070042">
    <property type="term" value="F:rRNA (uridine-N3-)-methyltransferase activity"/>
    <property type="evidence" value="ECO:0007669"/>
    <property type="project" value="TreeGrafter"/>
</dbReference>
<comment type="catalytic activity">
    <reaction evidence="11 12">
        <text>uridine(1498) in 16S rRNA + S-adenosyl-L-methionine = N(3)-methyluridine(1498) in 16S rRNA + S-adenosyl-L-homocysteine + H(+)</text>
        <dbReference type="Rhea" id="RHEA:42920"/>
        <dbReference type="Rhea" id="RHEA-COMP:10283"/>
        <dbReference type="Rhea" id="RHEA-COMP:10284"/>
        <dbReference type="ChEBI" id="CHEBI:15378"/>
        <dbReference type="ChEBI" id="CHEBI:57856"/>
        <dbReference type="ChEBI" id="CHEBI:59789"/>
        <dbReference type="ChEBI" id="CHEBI:65315"/>
        <dbReference type="ChEBI" id="CHEBI:74502"/>
        <dbReference type="EC" id="2.1.1.193"/>
    </reaction>
</comment>
<accession>A0A3T0TUB1</accession>
<evidence type="ECO:0000256" key="11">
    <source>
        <dbReference type="ARBA" id="ARBA00047944"/>
    </source>
</evidence>
<sequence>MYKFFSKNKIGNAFELDLETQKHLKVIRIKNQDFLINHNNEFYLCNYEFPNKAIIKQKLNINNELDFKIVVAIPLIKHNHFEIALQKAVELGATTIIPFISEYCDKGNINIENKILRFKKIIQEASQQSFRNIIPKLEKTLNFEELINYPIKNKILAYENEKDQKLNKINEDAILIVGPEGGFSQQEIAKAKLKNIQIVSLTKTILRAETALIYMMSKIL</sequence>
<dbReference type="EMBL" id="CP033058">
    <property type="protein sequence ID" value="AZZ65546.1"/>
    <property type="molecule type" value="Genomic_DNA"/>
</dbReference>
<evidence type="ECO:0000313" key="14">
    <source>
        <dbReference type="EMBL" id="AZZ65546.1"/>
    </source>
</evidence>
<dbReference type="CDD" id="cd18084">
    <property type="entry name" value="RsmE-like"/>
    <property type="match status" value="1"/>
</dbReference>
<dbReference type="EC" id="2.1.1.193" evidence="3 12"/>
<evidence type="ECO:0000256" key="7">
    <source>
        <dbReference type="ARBA" id="ARBA00022603"/>
    </source>
</evidence>
<dbReference type="GO" id="GO:0005737">
    <property type="term" value="C:cytoplasm"/>
    <property type="evidence" value="ECO:0007669"/>
    <property type="project" value="UniProtKB-SubCell"/>
</dbReference>
<name>A0A3T0TUB1_9BACT</name>
<keyword evidence="5 12" id="KW-0963">Cytoplasm</keyword>
<organism evidence="14 15">
    <name type="scientific">Metamycoplasma phocicerebrale</name>
    <dbReference type="NCBI Taxonomy" id="142649"/>
    <lineage>
        <taxon>Bacteria</taxon>
        <taxon>Bacillati</taxon>
        <taxon>Mycoplasmatota</taxon>
        <taxon>Mycoplasmoidales</taxon>
        <taxon>Metamycoplasmataceae</taxon>
        <taxon>Metamycoplasma</taxon>
    </lineage>
</organism>
<keyword evidence="15" id="KW-1185">Reference proteome</keyword>
<evidence type="ECO:0000256" key="10">
    <source>
        <dbReference type="ARBA" id="ARBA00025699"/>
    </source>
</evidence>
<dbReference type="RefSeq" id="WP_116171624.1">
    <property type="nucleotide sequence ID" value="NZ_CP033058.2"/>
</dbReference>
<evidence type="ECO:0000256" key="2">
    <source>
        <dbReference type="ARBA" id="ARBA00005528"/>
    </source>
</evidence>
<dbReference type="OrthoDB" id="9815641at2"/>
<dbReference type="InterPro" id="IPR029026">
    <property type="entry name" value="tRNA_m1G_MTases_N"/>
</dbReference>
<evidence type="ECO:0000259" key="13">
    <source>
        <dbReference type="Pfam" id="PF04452"/>
    </source>
</evidence>
<comment type="subcellular location">
    <subcellularLocation>
        <location evidence="1 12">Cytoplasm</location>
    </subcellularLocation>
</comment>
<comment type="function">
    <text evidence="10 12">Specifically methylates the N3 position of the uracil ring of uridine 1498 (m3U1498) in 16S rRNA. Acts on the fully assembled 30S ribosomal subunit.</text>
</comment>
<dbReference type="PANTHER" id="PTHR30027:SF3">
    <property type="entry name" value="16S RRNA (URACIL(1498)-N(3))-METHYLTRANSFERASE"/>
    <property type="match status" value="1"/>
</dbReference>
<dbReference type="InterPro" id="IPR046886">
    <property type="entry name" value="RsmE_MTase_dom"/>
</dbReference>
<dbReference type="PIRSF" id="PIRSF015601">
    <property type="entry name" value="MTase_slr0722"/>
    <property type="match status" value="1"/>
</dbReference>
<dbReference type="AlphaFoldDB" id="A0A3T0TUB1"/>
<evidence type="ECO:0000256" key="8">
    <source>
        <dbReference type="ARBA" id="ARBA00022679"/>
    </source>
</evidence>
<keyword evidence="9 12" id="KW-0949">S-adenosyl-L-methionine</keyword>
<proteinExistence type="inferred from homology"/>
<evidence type="ECO:0000256" key="6">
    <source>
        <dbReference type="ARBA" id="ARBA00022552"/>
    </source>
</evidence>
<dbReference type="InterPro" id="IPR006700">
    <property type="entry name" value="RsmE"/>
</dbReference>
<evidence type="ECO:0000256" key="1">
    <source>
        <dbReference type="ARBA" id="ARBA00004496"/>
    </source>
</evidence>
<feature type="domain" description="Ribosomal RNA small subunit methyltransferase E methyltransferase" evidence="13">
    <location>
        <begin position="64"/>
        <end position="219"/>
    </location>
</feature>
<evidence type="ECO:0000256" key="5">
    <source>
        <dbReference type="ARBA" id="ARBA00022490"/>
    </source>
</evidence>
<dbReference type="InterPro" id="IPR029028">
    <property type="entry name" value="Alpha/beta_knot_MTases"/>
</dbReference>
<keyword evidence="8 12" id="KW-0808">Transferase</keyword>
<dbReference type="NCBIfam" id="TIGR00046">
    <property type="entry name" value="RsmE family RNA methyltransferase"/>
    <property type="match status" value="1"/>
</dbReference>
<evidence type="ECO:0000256" key="3">
    <source>
        <dbReference type="ARBA" id="ARBA00012328"/>
    </source>
</evidence>
<dbReference type="Pfam" id="PF04452">
    <property type="entry name" value="Methyltrans_RNA"/>
    <property type="match status" value="1"/>
</dbReference>
<dbReference type="Proteomes" id="UP000256585">
    <property type="component" value="Chromosome"/>
</dbReference>
<comment type="similarity">
    <text evidence="2 12">Belongs to the RNA methyltransferase RsmE family.</text>
</comment>
<dbReference type="SUPFAM" id="SSF75217">
    <property type="entry name" value="alpha/beta knot"/>
    <property type="match status" value="1"/>
</dbReference>
<keyword evidence="6 12" id="KW-0698">rRNA processing</keyword>
<reference evidence="14" key="1">
    <citation type="submission" date="2019-03" db="EMBL/GenBank/DDBJ databases">
        <title>Draft Sequence and Annotation of the Mycoplasma phocicerebrale Strain 1049T Genome.</title>
        <authorList>
            <person name="Frasca S.Jr."/>
            <person name="Kutish G.F."/>
            <person name="Castellanos Gell J."/>
            <person name="Michaels D.L."/>
            <person name="Brown D.R."/>
        </authorList>
    </citation>
    <scope>NUCLEOTIDE SEQUENCE</scope>
    <source>
        <strain evidence="14">1049</strain>
    </source>
</reference>
<dbReference type="NCBIfam" id="NF008701">
    <property type="entry name" value="PRK11713.5-5"/>
    <property type="match status" value="1"/>
</dbReference>
<dbReference type="GO" id="GO:0070475">
    <property type="term" value="P:rRNA base methylation"/>
    <property type="evidence" value="ECO:0007669"/>
    <property type="project" value="TreeGrafter"/>
</dbReference>
<protein>
    <recommendedName>
        <fullName evidence="4 12">Ribosomal RNA small subunit methyltransferase E</fullName>
        <ecNumber evidence="3 12">2.1.1.193</ecNumber>
    </recommendedName>
</protein>
<dbReference type="PANTHER" id="PTHR30027">
    <property type="entry name" value="RIBOSOMAL RNA SMALL SUBUNIT METHYLTRANSFERASE E"/>
    <property type="match status" value="1"/>
</dbReference>
<evidence type="ECO:0000256" key="12">
    <source>
        <dbReference type="PIRNR" id="PIRNR015601"/>
    </source>
</evidence>
<dbReference type="Gene3D" id="3.40.1280.10">
    <property type="match status" value="1"/>
</dbReference>
<evidence type="ECO:0000256" key="9">
    <source>
        <dbReference type="ARBA" id="ARBA00022691"/>
    </source>
</evidence>
<gene>
    <name evidence="14" type="ORF">DMC14_001955</name>
</gene>
<dbReference type="Gene3D" id="2.40.240.20">
    <property type="entry name" value="Hypothetical PUA domain-like, domain 1"/>
    <property type="match status" value="1"/>
</dbReference>
<evidence type="ECO:0000256" key="4">
    <source>
        <dbReference type="ARBA" id="ARBA00013673"/>
    </source>
</evidence>